<dbReference type="SUPFAM" id="SSF53474">
    <property type="entry name" value="alpha/beta-Hydrolases"/>
    <property type="match status" value="1"/>
</dbReference>
<dbReference type="InterPro" id="IPR029058">
    <property type="entry name" value="AB_hydrolase_fold"/>
</dbReference>
<feature type="domain" description="AB hydrolase-1" evidence="1">
    <location>
        <begin position="88"/>
        <end position="318"/>
    </location>
</feature>
<proteinExistence type="predicted"/>
<sequence>MVVAVPPETFPAEHHNRPYLQQEASFVNPQVLALCPNAEGSCRQNTDELEEEDLVLRIEAGEQGNIPFLVIRPKLQNSTKEVLRRPVVICLHSTGNSKETMRPFMRAYVAVGMDARNDGDRGRSPHAYANALVAAWKTGQEMPFLFDKVWDLIKLIDYLTGRPDIDPQRIGMMGISLGGMHTWFAAAADPRIAAAVSLIGVQSCGWAIAHDQWHARVASIPQPFEAAAQDLGKNEVDTDTVAAVWQRLTPRLMDFLDSPHTVPAIAPRPLLVHNGEDDPRCPIEGLAEVVFRTAERYKEAGALEHFKFLAEEGLGHTVTAAMGDGAITWFNKHLRPESTV</sequence>
<dbReference type="PANTHER" id="PTHR47381:SF3">
    <property type="entry name" value="ALPHA_BETA-HYDROLASES SUPERFAMILY PROTEIN"/>
    <property type="match status" value="1"/>
</dbReference>
<dbReference type="InterPro" id="IPR000073">
    <property type="entry name" value="AB_hydrolase_1"/>
</dbReference>
<dbReference type="Proteomes" id="UP000822688">
    <property type="component" value="Chromosome 12"/>
</dbReference>
<name>A0A8T0G5Q2_CERPU</name>
<gene>
    <name evidence="2" type="ORF">KC19_12G104200</name>
</gene>
<reference evidence="2" key="1">
    <citation type="submission" date="2020-06" db="EMBL/GenBank/DDBJ databases">
        <title>WGS assembly of Ceratodon purpureus strain R40.</title>
        <authorList>
            <person name="Carey S.B."/>
            <person name="Jenkins J."/>
            <person name="Shu S."/>
            <person name="Lovell J.T."/>
            <person name="Sreedasyam A."/>
            <person name="Maumus F."/>
            <person name="Tiley G.P."/>
            <person name="Fernandez-Pozo N."/>
            <person name="Barry K."/>
            <person name="Chen C."/>
            <person name="Wang M."/>
            <person name="Lipzen A."/>
            <person name="Daum C."/>
            <person name="Saski C.A."/>
            <person name="Payton A.C."/>
            <person name="Mcbreen J.C."/>
            <person name="Conrad R.E."/>
            <person name="Kollar L.M."/>
            <person name="Olsson S."/>
            <person name="Huttunen S."/>
            <person name="Landis J.B."/>
            <person name="Wickett N.J."/>
            <person name="Johnson M.G."/>
            <person name="Rensing S.A."/>
            <person name="Grimwood J."/>
            <person name="Schmutz J."/>
            <person name="Mcdaniel S.F."/>
        </authorList>
    </citation>
    <scope>NUCLEOTIDE SEQUENCE</scope>
    <source>
        <strain evidence="2">R40</strain>
    </source>
</reference>
<dbReference type="EMBL" id="CM026433">
    <property type="protein sequence ID" value="KAG0554603.1"/>
    <property type="molecule type" value="Genomic_DNA"/>
</dbReference>
<keyword evidence="3" id="KW-1185">Reference proteome</keyword>
<organism evidence="2 3">
    <name type="scientific">Ceratodon purpureus</name>
    <name type="common">Fire moss</name>
    <name type="synonym">Dicranum purpureum</name>
    <dbReference type="NCBI Taxonomy" id="3225"/>
    <lineage>
        <taxon>Eukaryota</taxon>
        <taxon>Viridiplantae</taxon>
        <taxon>Streptophyta</taxon>
        <taxon>Embryophyta</taxon>
        <taxon>Bryophyta</taxon>
        <taxon>Bryophytina</taxon>
        <taxon>Bryopsida</taxon>
        <taxon>Dicranidae</taxon>
        <taxon>Pseudoditrichales</taxon>
        <taxon>Ditrichaceae</taxon>
        <taxon>Ceratodon</taxon>
    </lineage>
</organism>
<dbReference type="AlphaFoldDB" id="A0A8T0G5Q2"/>
<comment type="caution">
    <text evidence="2">The sequence shown here is derived from an EMBL/GenBank/DDBJ whole genome shotgun (WGS) entry which is preliminary data.</text>
</comment>
<evidence type="ECO:0000313" key="3">
    <source>
        <dbReference type="Proteomes" id="UP000822688"/>
    </source>
</evidence>
<protein>
    <recommendedName>
        <fullName evidence="1">AB hydrolase-1 domain-containing protein</fullName>
    </recommendedName>
</protein>
<evidence type="ECO:0000313" key="2">
    <source>
        <dbReference type="EMBL" id="KAG0554603.1"/>
    </source>
</evidence>
<dbReference type="PANTHER" id="PTHR47381">
    <property type="entry name" value="ALPHA/BETA-HYDROLASES SUPERFAMILY PROTEIN"/>
    <property type="match status" value="1"/>
</dbReference>
<dbReference type="Gene3D" id="3.40.50.1820">
    <property type="entry name" value="alpha/beta hydrolase"/>
    <property type="match status" value="1"/>
</dbReference>
<accession>A0A8T0G5Q2</accession>
<dbReference type="Pfam" id="PF12697">
    <property type="entry name" value="Abhydrolase_6"/>
    <property type="match status" value="1"/>
</dbReference>
<evidence type="ECO:0000259" key="1">
    <source>
        <dbReference type="Pfam" id="PF12697"/>
    </source>
</evidence>